<evidence type="ECO:0000256" key="5">
    <source>
        <dbReference type="ARBA" id="ARBA00022833"/>
    </source>
</evidence>
<keyword evidence="6" id="KW-0560">Oxidoreductase</keyword>
<dbReference type="InterPro" id="IPR013154">
    <property type="entry name" value="ADH-like_N"/>
</dbReference>
<dbReference type="Gene3D" id="3.40.50.720">
    <property type="entry name" value="NAD(P)-binding Rossmann-like Domain"/>
    <property type="match status" value="1"/>
</dbReference>
<dbReference type="Pfam" id="PF00107">
    <property type="entry name" value="ADH_zinc_N"/>
    <property type="match status" value="1"/>
</dbReference>
<evidence type="ECO:0000256" key="3">
    <source>
        <dbReference type="ARBA" id="ARBA00013190"/>
    </source>
</evidence>
<dbReference type="Proteomes" id="UP001596103">
    <property type="component" value="Unassembled WGS sequence"/>
</dbReference>
<evidence type="ECO:0000256" key="4">
    <source>
        <dbReference type="ARBA" id="ARBA00022723"/>
    </source>
</evidence>
<sequence>MRCFCVTGHGQPLELIHQDIPQPQGTEVLVRVKAAGLCHSDLHIWEGYYDLGGGKKLSLADRGIKLPLTPSHEISGEVVSAGPDAGPVQTGMIAVVHPWIGCGACPACLRGEENICVRPQSLGVMRAGGFAEYVIVPHPRYLVDLGGLDPVKAAPLACAGVTTYSAIKKFGDRIHETPVVVIGAGGLGLMAIEVIKALGGKGAIVVDIDADKREAALKEGALAAIDARAPDAATQIVEAVGGACGARAVLDLVGSTSTVSLALDSCARGGHVVIVGLMGGDITLASPIIPMRPLRIEGSYVGTLAELRELVALMRDGKIRPAPVTTRPLDEVNDALRALQQGRVVGRQVLIP</sequence>
<dbReference type="PANTHER" id="PTHR42940:SF8">
    <property type="entry name" value="VACUOLAR PROTEIN SORTING-ASSOCIATED PROTEIN 11"/>
    <property type="match status" value="1"/>
</dbReference>
<gene>
    <name evidence="8" type="ORF">ACFPTO_14080</name>
</gene>
<name>A0ABW0JA58_9BURK</name>
<dbReference type="SUPFAM" id="SSF51735">
    <property type="entry name" value="NAD(P)-binding Rossmann-fold domains"/>
    <property type="match status" value="1"/>
</dbReference>
<evidence type="ECO:0000313" key="8">
    <source>
        <dbReference type="EMBL" id="MFC5429919.1"/>
    </source>
</evidence>
<dbReference type="InterPro" id="IPR020843">
    <property type="entry name" value="ER"/>
</dbReference>
<dbReference type="InterPro" id="IPR036291">
    <property type="entry name" value="NAD(P)-bd_dom_sf"/>
</dbReference>
<dbReference type="EC" id="1.1.1.1" evidence="3"/>
<evidence type="ECO:0000313" key="9">
    <source>
        <dbReference type="Proteomes" id="UP001596103"/>
    </source>
</evidence>
<proteinExistence type="inferred from homology"/>
<dbReference type="CDD" id="cd08240">
    <property type="entry name" value="6_hydroxyhexanoate_dh_like"/>
    <property type="match status" value="1"/>
</dbReference>
<dbReference type="EMBL" id="JBHSMP010000016">
    <property type="protein sequence ID" value="MFC5429919.1"/>
    <property type="molecule type" value="Genomic_DNA"/>
</dbReference>
<dbReference type="Pfam" id="PF08240">
    <property type="entry name" value="ADH_N"/>
    <property type="match status" value="1"/>
</dbReference>
<comment type="caution">
    <text evidence="8">The sequence shown here is derived from an EMBL/GenBank/DDBJ whole genome shotgun (WGS) entry which is preliminary data.</text>
</comment>
<keyword evidence="5" id="KW-0862">Zinc</keyword>
<dbReference type="SUPFAM" id="SSF50129">
    <property type="entry name" value="GroES-like"/>
    <property type="match status" value="1"/>
</dbReference>
<keyword evidence="9" id="KW-1185">Reference proteome</keyword>
<dbReference type="RefSeq" id="WP_377712111.1">
    <property type="nucleotide sequence ID" value="NZ_JBHSMP010000016.1"/>
</dbReference>
<comment type="cofactor">
    <cofactor evidence="1">
        <name>Zn(2+)</name>
        <dbReference type="ChEBI" id="CHEBI:29105"/>
    </cofactor>
</comment>
<dbReference type="Gene3D" id="3.90.180.10">
    <property type="entry name" value="Medium-chain alcohol dehydrogenases, catalytic domain"/>
    <property type="match status" value="1"/>
</dbReference>
<dbReference type="SMART" id="SM00829">
    <property type="entry name" value="PKS_ER"/>
    <property type="match status" value="1"/>
</dbReference>
<evidence type="ECO:0000256" key="6">
    <source>
        <dbReference type="ARBA" id="ARBA00023002"/>
    </source>
</evidence>
<dbReference type="PANTHER" id="PTHR42940">
    <property type="entry name" value="ALCOHOL DEHYDROGENASE 1-RELATED"/>
    <property type="match status" value="1"/>
</dbReference>
<evidence type="ECO:0000256" key="2">
    <source>
        <dbReference type="ARBA" id="ARBA00008072"/>
    </source>
</evidence>
<feature type="domain" description="Enoyl reductase (ER)" evidence="7">
    <location>
        <begin position="10"/>
        <end position="350"/>
    </location>
</feature>
<reference evidence="9" key="1">
    <citation type="journal article" date="2019" name="Int. J. Syst. Evol. Microbiol.">
        <title>The Global Catalogue of Microorganisms (GCM) 10K type strain sequencing project: providing services to taxonomists for standard genome sequencing and annotation.</title>
        <authorList>
            <consortium name="The Broad Institute Genomics Platform"/>
            <consortium name="The Broad Institute Genome Sequencing Center for Infectious Disease"/>
            <person name="Wu L."/>
            <person name="Ma J."/>
        </authorList>
    </citation>
    <scope>NUCLEOTIDE SEQUENCE [LARGE SCALE GENOMIC DNA]</scope>
    <source>
        <strain evidence="9">CCUG 56042</strain>
    </source>
</reference>
<dbReference type="InterPro" id="IPR011032">
    <property type="entry name" value="GroES-like_sf"/>
</dbReference>
<comment type="similarity">
    <text evidence="2">Belongs to the zinc-containing alcohol dehydrogenase family.</text>
</comment>
<organism evidence="8 9">
    <name type="scientific">Paraburkholderia denitrificans</name>
    <dbReference type="NCBI Taxonomy" id="694025"/>
    <lineage>
        <taxon>Bacteria</taxon>
        <taxon>Pseudomonadati</taxon>
        <taxon>Pseudomonadota</taxon>
        <taxon>Betaproteobacteria</taxon>
        <taxon>Burkholderiales</taxon>
        <taxon>Burkholderiaceae</taxon>
        <taxon>Paraburkholderia</taxon>
    </lineage>
</organism>
<evidence type="ECO:0000256" key="1">
    <source>
        <dbReference type="ARBA" id="ARBA00001947"/>
    </source>
</evidence>
<accession>A0ABW0JA58</accession>
<evidence type="ECO:0000259" key="7">
    <source>
        <dbReference type="SMART" id="SM00829"/>
    </source>
</evidence>
<protein>
    <recommendedName>
        <fullName evidence="3">alcohol dehydrogenase</fullName>
        <ecNumber evidence="3">1.1.1.1</ecNumber>
    </recommendedName>
</protein>
<dbReference type="InterPro" id="IPR013149">
    <property type="entry name" value="ADH-like_C"/>
</dbReference>
<keyword evidence="4" id="KW-0479">Metal-binding</keyword>